<proteinExistence type="predicted"/>
<reference evidence="1 2" key="1">
    <citation type="submission" date="2019-09" db="EMBL/GenBank/DDBJ databases">
        <title>A chromosome-level genome assembly of the Chinese tupelo Nyssa sinensis.</title>
        <authorList>
            <person name="Yang X."/>
            <person name="Kang M."/>
            <person name="Yang Y."/>
            <person name="Xiong H."/>
            <person name="Wang M."/>
            <person name="Zhang Z."/>
            <person name="Wang Z."/>
            <person name="Wu H."/>
            <person name="Ma T."/>
            <person name="Liu J."/>
            <person name="Xi Z."/>
        </authorList>
    </citation>
    <scope>NUCLEOTIDE SEQUENCE [LARGE SCALE GENOMIC DNA]</scope>
    <source>
        <strain evidence="1">J267</strain>
        <tissue evidence="1">Leaf</tissue>
    </source>
</reference>
<protein>
    <submittedName>
        <fullName evidence="1">Uncharacterized protein</fullName>
    </submittedName>
</protein>
<organism evidence="1 2">
    <name type="scientific">Nyssa sinensis</name>
    <dbReference type="NCBI Taxonomy" id="561372"/>
    <lineage>
        <taxon>Eukaryota</taxon>
        <taxon>Viridiplantae</taxon>
        <taxon>Streptophyta</taxon>
        <taxon>Embryophyta</taxon>
        <taxon>Tracheophyta</taxon>
        <taxon>Spermatophyta</taxon>
        <taxon>Magnoliopsida</taxon>
        <taxon>eudicotyledons</taxon>
        <taxon>Gunneridae</taxon>
        <taxon>Pentapetalae</taxon>
        <taxon>asterids</taxon>
        <taxon>Cornales</taxon>
        <taxon>Nyssaceae</taxon>
        <taxon>Nyssa</taxon>
    </lineage>
</organism>
<dbReference type="OrthoDB" id="1559178at2759"/>
<keyword evidence="2" id="KW-1185">Reference proteome</keyword>
<accession>A0A5J5BYZ2</accession>
<dbReference type="Proteomes" id="UP000325577">
    <property type="component" value="Linkage Group LG1"/>
</dbReference>
<gene>
    <name evidence="1" type="ORF">F0562_003281</name>
</gene>
<dbReference type="EMBL" id="CM018032">
    <property type="protein sequence ID" value="KAA8546852.1"/>
    <property type="molecule type" value="Genomic_DNA"/>
</dbReference>
<evidence type="ECO:0000313" key="2">
    <source>
        <dbReference type="Proteomes" id="UP000325577"/>
    </source>
</evidence>
<dbReference type="AlphaFoldDB" id="A0A5J5BYZ2"/>
<sequence length="251" mass="27879">MLSIASPIDEPLVREFYVKLEIVKDQHQSGFPYVVGATPRDTNLARALRHDRLDVFHIIGACLNQGLLSDDYRFLNLVVSYDLSPISYTNTLTQSHSTFLYVIATKDRIDDTYIIFTTIDGATSGHHTDVLLFDNAITRICVSQGVSIYTSDMVRELSGPFTKRTLTQSKHYVGQHVTDIVEDIEVDDATEGGGGVVPNEDYLAIHECQDQFAASLFAMATNMNSCLLDDDNDDDDDDNNDGHFTPDTTTA</sequence>
<evidence type="ECO:0000313" key="1">
    <source>
        <dbReference type="EMBL" id="KAA8546852.1"/>
    </source>
</evidence>
<name>A0A5J5BYZ2_9ASTE</name>